<accession>Q7UZ71</accession>
<dbReference type="GO" id="GO:0006605">
    <property type="term" value="P:protein targeting"/>
    <property type="evidence" value="ECO:0007669"/>
    <property type="project" value="InterPro"/>
</dbReference>
<evidence type="ECO:0000259" key="12">
    <source>
        <dbReference type="PROSITE" id="PS51196"/>
    </source>
</evidence>
<dbReference type="PRINTS" id="PR00906">
    <property type="entry name" value="SECA"/>
</dbReference>
<dbReference type="Proteomes" id="UP000001025">
    <property type="component" value="Chromosome"/>
</dbReference>
<evidence type="ECO:0000256" key="6">
    <source>
        <dbReference type="ARBA" id="ARBA00022927"/>
    </source>
</evidence>
<evidence type="ECO:0000313" key="13">
    <source>
        <dbReference type="EMBL" id="CAD71412.1"/>
    </source>
</evidence>
<dbReference type="GO" id="GO:0017038">
    <property type="term" value="P:protein import"/>
    <property type="evidence" value="ECO:0007669"/>
    <property type="project" value="InterPro"/>
</dbReference>
<dbReference type="STRING" id="243090.RB148"/>
<keyword evidence="14" id="KW-1185">Reference proteome</keyword>
<evidence type="ECO:0000256" key="3">
    <source>
        <dbReference type="ARBA" id="ARBA00022490"/>
    </source>
</evidence>
<dbReference type="GO" id="GO:0031522">
    <property type="term" value="C:cell envelope Sec protein transport complex"/>
    <property type="evidence" value="ECO:0000318"/>
    <property type="project" value="GO_Central"/>
</dbReference>
<dbReference type="SUPFAM" id="SSF81767">
    <property type="entry name" value="Pre-protein crosslinking domain of SecA"/>
    <property type="match status" value="1"/>
</dbReference>
<evidence type="ECO:0000313" key="14">
    <source>
        <dbReference type="Proteomes" id="UP000001025"/>
    </source>
</evidence>
<dbReference type="eggNOG" id="COG0653">
    <property type="taxonomic scope" value="Bacteria"/>
</dbReference>
<keyword evidence="4" id="KW-0547">Nucleotide-binding</keyword>
<dbReference type="EnsemblBacteria" id="CAD71412">
    <property type="protein sequence ID" value="CAD71412"/>
    <property type="gene ID" value="RB148"/>
</dbReference>
<dbReference type="InterPro" id="IPR014001">
    <property type="entry name" value="Helicase_ATP-bd"/>
</dbReference>
<evidence type="ECO:0000259" key="10">
    <source>
        <dbReference type="PROSITE" id="PS51192"/>
    </source>
</evidence>
<dbReference type="GO" id="GO:0043952">
    <property type="term" value="P:protein transport by the Sec complex"/>
    <property type="evidence" value="ECO:0000318"/>
    <property type="project" value="GO_Central"/>
</dbReference>
<keyword evidence="1" id="KW-0813">Transport</keyword>
<evidence type="ECO:0000256" key="5">
    <source>
        <dbReference type="ARBA" id="ARBA00022840"/>
    </source>
</evidence>
<dbReference type="PANTHER" id="PTHR30612">
    <property type="entry name" value="SECA INNER MEMBRANE COMPONENT OF SEC PROTEIN SECRETION SYSTEM"/>
    <property type="match status" value="1"/>
</dbReference>
<dbReference type="SMART" id="SM00958">
    <property type="entry name" value="SecA_PP_bind"/>
    <property type="match status" value="1"/>
</dbReference>
<evidence type="ECO:0000259" key="11">
    <source>
        <dbReference type="PROSITE" id="PS51194"/>
    </source>
</evidence>
<dbReference type="OrthoDB" id="2486044at2"/>
<dbReference type="HOGENOM" id="CLU_005314_3_2_0"/>
<dbReference type="PROSITE" id="PS51192">
    <property type="entry name" value="HELICASE_ATP_BIND_1"/>
    <property type="match status" value="1"/>
</dbReference>
<evidence type="ECO:0000256" key="1">
    <source>
        <dbReference type="ARBA" id="ARBA00022448"/>
    </source>
</evidence>
<gene>
    <name evidence="13" type="primary">secA</name>
    <name evidence="13" type="ordered locus">RB148</name>
</gene>
<dbReference type="GO" id="GO:0006886">
    <property type="term" value="P:intracellular protein transport"/>
    <property type="evidence" value="ECO:0007669"/>
    <property type="project" value="InterPro"/>
</dbReference>
<feature type="domain" description="Helicase C-terminal" evidence="11">
    <location>
        <begin position="470"/>
        <end position="634"/>
    </location>
</feature>
<evidence type="ECO:0000256" key="4">
    <source>
        <dbReference type="ARBA" id="ARBA00022741"/>
    </source>
</evidence>
<dbReference type="PROSITE" id="PS51196">
    <property type="entry name" value="SECA_MOTOR_DEAD"/>
    <property type="match status" value="1"/>
</dbReference>
<keyword evidence="2" id="KW-1003">Cell membrane</keyword>
<keyword evidence="5" id="KW-0067">ATP-binding</keyword>
<dbReference type="InterPro" id="IPR000185">
    <property type="entry name" value="SecA"/>
</dbReference>
<dbReference type="AlphaFoldDB" id="Q7UZ71"/>
<evidence type="ECO:0000256" key="9">
    <source>
        <dbReference type="ARBA" id="ARBA00023136"/>
    </source>
</evidence>
<dbReference type="PANTHER" id="PTHR30612:SF0">
    <property type="entry name" value="CHLOROPLAST PROTEIN-TRANSPORTING ATPASE"/>
    <property type="match status" value="1"/>
</dbReference>
<dbReference type="Pfam" id="PF21090">
    <property type="entry name" value="P-loop_SecA"/>
    <property type="match status" value="1"/>
</dbReference>
<dbReference type="InterPro" id="IPR044722">
    <property type="entry name" value="SecA_SF2_C"/>
</dbReference>
<keyword evidence="8" id="KW-0811">Translocation</keyword>
<dbReference type="KEGG" id="rba:RB148"/>
<dbReference type="InterPro" id="IPR036670">
    <property type="entry name" value="SecA_X-link_sf"/>
</dbReference>
<reference evidence="13 14" key="1">
    <citation type="journal article" date="2003" name="Proc. Natl. Acad. Sci. U.S.A.">
        <title>Complete genome sequence of the marine planctomycete Pirellula sp. strain 1.</title>
        <authorList>
            <person name="Gloeckner F.O."/>
            <person name="Kube M."/>
            <person name="Bauer M."/>
            <person name="Teeling H."/>
            <person name="Lombardot T."/>
            <person name="Ludwig W."/>
            <person name="Gade D."/>
            <person name="Beck A."/>
            <person name="Borzym K."/>
            <person name="Heitmann K."/>
            <person name="Rabus R."/>
            <person name="Schlesner H."/>
            <person name="Amann R."/>
            <person name="Reinhardt R."/>
        </authorList>
    </citation>
    <scope>NUCLEOTIDE SEQUENCE [LARGE SCALE GENOMIC DNA]</scope>
    <source>
        <strain evidence="14">DSM 10527 / NCIMB 13988 / SH1</strain>
    </source>
</reference>
<dbReference type="CDD" id="cd18803">
    <property type="entry name" value="SF2_C_secA"/>
    <property type="match status" value="1"/>
</dbReference>
<dbReference type="InParanoid" id="Q7UZ71"/>
<proteinExistence type="predicted"/>
<dbReference type="EMBL" id="BX294133">
    <property type="protein sequence ID" value="CAD71412.1"/>
    <property type="molecule type" value="Genomic_DNA"/>
</dbReference>
<dbReference type="InterPro" id="IPR001650">
    <property type="entry name" value="Helicase_C-like"/>
</dbReference>
<dbReference type="InterPro" id="IPR014018">
    <property type="entry name" value="SecA_motor_DEAD"/>
</dbReference>
<keyword evidence="6" id="KW-0653">Protein transport</keyword>
<dbReference type="PATRIC" id="fig|243090.15.peg.82"/>
<evidence type="ECO:0000256" key="2">
    <source>
        <dbReference type="ARBA" id="ARBA00022475"/>
    </source>
</evidence>
<dbReference type="Gene3D" id="3.40.50.300">
    <property type="entry name" value="P-loop containing nucleotide triphosphate hydrolases"/>
    <property type="match status" value="2"/>
</dbReference>
<dbReference type="InterPro" id="IPR027417">
    <property type="entry name" value="P-loop_NTPase"/>
</dbReference>
<sequence>MELTMSLLQSNSGWRSHFASATRFASLTQLGRFTDRPAVDIETVLQSACDQISNRSANSKQDLQDRWQTLRYKLLEATSDQTRDSSNQLDAIWRECLADALILAADAIRATHDIELFEVQLRAGLIVSSGWISRRGGVAEMQTGEGKTYALFVSSLIAALPGRGVHIATPNAYLAQRDHEQLRETWSLLGVKSSCLPEDSSADAAHAAYRADVTYGPGHAFGFDYLRDQLAMDTAARQRPGSTLLRRLNSESSTPRLQRGLAVALVDEIDHVLIDDALSPLLLSGTLPGEADDAAVHRHALKTATSLHGEEDFLATGQQIELTDTGLNRAYEAVEDWSDASLRRPWHEYVELALQATHLLRRDIDYVIEDESVRIVDQSTGRIYEDRTWSGGLQQAIEAKEELPIQRESESLAKITRQRFYRSYDYLAGVTGTAGDCREELKSVYGLNVQTVQPRLPSKRIVHPTHVTLTAKQKFAAIANEARRIADSGRCVLVGTLDIETSHRVAEEVRRQGLSCELLNGLQNAEEAEIIAQAGQPHAITVATNLAGRGTDIRLNPEVAAKGGLHVIVAEHHRSSRVDRQLIGRCARCGDPGSSRHFLSAEDNLVSQSAPWVGRAIRRAIAAEQIESLSVESQIASIQTRQAKRAAAARRQLLEADERDCGLVRKAQSNHDPAPHLQALDAG</sequence>
<protein>
    <submittedName>
        <fullName evidence="13">Preprotein translocase SecA subunit</fullName>
    </submittedName>
</protein>
<name>Q7UZ71_RHOBA</name>
<dbReference type="Pfam" id="PF07517">
    <property type="entry name" value="SecA_DEAD"/>
    <property type="match status" value="1"/>
</dbReference>
<dbReference type="FunFam" id="3.40.50.300:FF:000429">
    <property type="entry name" value="Preprotein translocase subunit SecA"/>
    <property type="match status" value="1"/>
</dbReference>
<dbReference type="GO" id="GO:0005524">
    <property type="term" value="F:ATP binding"/>
    <property type="evidence" value="ECO:0000318"/>
    <property type="project" value="GO_Central"/>
</dbReference>
<dbReference type="InterPro" id="IPR011115">
    <property type="entry name" value="SecA_DEAD"/>
</dbReference>
<dbReference type="SMART" id="SM00957">
    <property type="entry name" value="SecA_DEAD"/>
    <property type="match status" value="1"/>
</dbReference>
<evidence type="ECO:0000256" key="7">
    <source>
        <dbReference type="ARBA" id="ARBA00022967"/>
    </source>
</evidence>
<dbReference type="PROSITE" id="PS51194">
    <property type="entry name" value="HELICASE_CTER"/>
    <property type="match status" value="1"/>
</dbReference>
<organism evidence="13 14">
    <name type="scientific">Rhodopirellula baltica (strain DSM 10527 / NCIMB 13988 / SH1)</name>
    <dbReference type="NCBI Taxonomy" id="243090"/>
    <lineage>
        <taxon>Bacteria</taxon>
        <taxon>Pseudomonadati</taxon>
        <taxon>Planctomycetota</taxon>
        <taxon>Planctomycetia</taxon>
        <taxon>Pirellulales</taxon>
        <taxon>Pirellulaceae</taxon>
        <taxon>Rhodopirellula</taxon>
    </lineage>
</organism>
<evidence type="ECO:0000256" key="8">
    <source>
        <dbReference type="ARBA" id="ARBA00023010"/>
    </source>
</evidence>
<keyword evidence="7" id="KW-1278">Translocase</keyword>
<dbReference type="InterPro" id="IPR011130">
    <property type="entry name" value="SecA_preprotein_X-link_dom"/>
</dbReference>
<keyword evidence="3" id="KW-0963">Cytoplasm</keyword>
<feature type="domain" description="SecA family profile" evidence="12">
    <location>
        <begin position="23"/>
        <end position="630"/>
    </location>
</feature>
<dbReference type="GO" id="GO:0005886">
    <property type="term" value="C:plasma membrane"/>
    <property type="evidence" value="ECO:0000318"/>
    <property type="project" value="GO_Central"/>
</dbReference>
<dbReference type="SUPFAM" id="SSF52540">
    <property type="entry name" value="P-loop containing nucleoside triphosphate hydrolases"/>
    <property type="match status" value="2"/>
</dbReference>
<dbReference type="Gene3D" id="3.90.1440.10">
    <property type="entry name" value="SecA, preprotein cross-linking domain"/>
    <property type="match status" value="1"/>
</dbReference>
<feature type="domain" description="Helicase ATP-binding" evidence="10">
    <location>
        <begin position="128"/>
        <end position="305"/>
    </location>
</feature>
<keyword evidence="9" id="KW-0472">Membrane</keyword>
<dbReference type="Pfam" id="PF01043">
    <property type="entry name" value="SecA_PP_bind"/>
    <property type="match status" value="1"/>
</dbReference>